<evidence type="ECO:0000256" key="1">
    <source>
        <dbReference type="ARBA" id="ARBA00004651"/>
    </source>
</evidence>
<dbReference type="KEGG" id="eah:FA04_23640"/>
<comment type="subcellular location">
    <subcellularLocation>
        <location evidence="1">Cell membrane</location>
        <topology evidence="1">Multi-pass membrane protein</topology>
    </subcellularLocation>
</comment>
<evidence type="ECO:0000313" key="8">
    <source>
        <dbReference type="EMBL" id="WFP92822.1"/>
    </source>
</evidence>
<sequence>MTDRNPRQLFKTWLLLAVAVMSGMALMAVAGPATLVIVVLLGLAIVKSRFVALDFMGLRQAPSALRLGLLIWPAALVLVAAAKLVLSTAFIS</sequence>
<keyword evidence="2" id="KW-1003">Cell membrane</keyword>
<dbReference type="RefSeq" id="WP_034790601.1">
    <property type="nucleotide sequence ID" value="NZ_CAXURO020000002.1"/>
</dbReference>
<evidence type="ECO:0000313" key="7">
    <source>
        <dbReference type="EMBL" id="USJ25448.1"/>
    </source>
</evidence>
<keyword evidence="10" id="KW-1185">Reference proteome</keyword>
<evidence type="ECO:0000256" key="6">
    <source>
        <dbReference type="SAM" id="Phobius"/>
    </source>
</evidence>
<evidence type="ECO:0000313" key="9">
    <source>
        <dbReference type="Proteomes" id="UP001055460"/>
    </source>
</evidence>
<evidence type="ECO:0000313" key="10">
    <source>
        <dbReference type="Proteomes" id="UP001214094"/>
    </source>
</evidence>
<reference evidence="7" key="1">
    <citation type="submission" date="2022-06" db="EMBL/GenBank/DDBJ databases">
        <title>Physiological and biochemical characterization and genomic elucidation of a strain of the genus Ensifer adhaerens M8 that combines arsenic oxidation and chromium reduction.</title>
        <authorList>
            <person name="Li X."/>
            <person name="Yu c."/>
        </authorList>
    </citation>
    <scope>NUCLEOTIDE SEQUENCE</scope>
    <source>
        <strain evidence="7">M8</strain>
        <plasmid evidence="7">pA</plasmid>
    </source>
</reference>
<dbReference type="GeneID" id="29521506"/>
<accession>A0A9Q9DB87</accession>
<keyword evidence="5 6" id="KW-0472">Membrane</keyword>
<evidence type="ECO:0000256" key="3">
    <source>
        <dbReference type="ARBA" id="ARBA00022692"/>
    </source>
</evidence>
<geneLocation type="plasmid" evidence="8 10">
    <name>unnamedA</name>
</geneLocation>
<evidence type="ECO:0000256" key="4">
    <source>
        <dbReference type="ARBA" id="ARBA00022989"/>
    </source>
</evidence>
<dbReference type="InterPro" id="IPR005171">
    <property type="entry name" value="Cyt_c_oxidase_su4_prok"/>
</dbReference>
<geneLocation type="plasmid" evidence="7 9">
    <name>pA</name>
</geneLocation>
<dbReference type="GO" id="GO:0005886">
    <property type="term" value="C:plasma membrane"/>
    <property type="evidence" value="ECO:0007669"/>
    <property type="project" value="UniProtKB-SubCell"/>
</dbReference>
<protein>
    <submittedName>
        <fullName evidence="7">Cytochrome C oxidase subunit IV family protein</fullName>
    </submittedName>
</protein>
<feature type="transmembrane region" description="Helical" evidence="6">
    <location>
        <begin position="12"/>
        <end position="45"/>
    </location>
</feature>
<dbReference type="EMBL" id="CP098808">
    <property type="protein sequence ID" value="USJ25448.1"/>
    <property type="molecule type" value="Genomic_DNA"/>
</dbReference>
<keyword evidence="7" id="KW-0614">Plasmid</keyword>
<evidence type="ECO:0000256" key="2">
    <source>
        <dbReference type="ARBA" id="ARBA00022475"/>
    </source>
</evidence>
<dbReference type="AlphaFoldDB" id="A0A9Q9DB87"/>
<keyword evidence="3 6" id="KW-0812">Transmembrane</keyword>
<reference evidence="8 10" key="2">
    <citation type="submission" date="2023-03" db="EMBL/GenBank/DDBJ databases">
        <title>Comparative genome and transcriptome analysis combination mining strategies for increasing vitamin B12 production of Ensifer adhaerens strain.</title>
        <authorList>
            <person name="Yongheng L."/>
        </authorList>
    </citation>
    <scope>NUCLEOTIDE SEQUENCE [LARGE SCALE GENOMIC DNA]</scope>
    <source>
        <strain evidence="8 10">Casida A-T305</strain>
        <plasmid evidence="8 10">unnamedA</plasmid>
    </source>
</reference>
<feature type="transmembrane region" description="Helical" evidence="6">
    <location>
        <begin position="65"/>
        <end position="86"/>
    </location>
</feature>
<evidence type="ECO:0000256" key="5">
    <source>
        <dbReference type="ARBA" id="ARBA00023136"/>
    </source>
</evidence>
<dbReference type="Proteomes" id="UP001214094">
    <property type="component" value="Plasmid unnamedA"/>
</dbReference>
<keyword evidence="4 6" id="KW-1133">Transmembrane helix</keyword>
<name>A0A9Q9DB87_ENSAD</name>
<dbReference type="Proteomes" id="UP001055460">
    <property type="component" value="Plasmid pA"/>
</dbReference>
<dbReference type="Pfam" id="PF03626">
    <property type="entry name" value="COX4_pro"/>
    <property type="match status" value="1"/>
</dbReference>
<organism evidence="7 9">
    <name type="scientific">Ensifer adhaerens</name>
    <name type="common">Sinorhizobium morelense</name>
    <dbReference type="NCBI Taxonomy" id="106592"/>
    <lineage>
        <taxon>Bacteria</taxon>
        <taxon>Pseudomonadati</taxon>
        <taxon>Pseudomonadota</taxon>
        <taxon>Alphaproteobacteria</taxon>
        <taxon>Hyphomicrobiales</taxon>
        <taxon>Rhizobiaceae</taxon>
        <taxon>Sinorhizobium/Ensifer group</taxon>
        <taxon>Ensifer</taxon>
    </lineage>
</organism>
<proteinExistence type="predicted"/>
<dbReference type="EMBL" id="CP121309">
    <property type="protein sequence ID" value="WFP92822.1"/>
    <property type="molecule type" value="Genomic_DNA"/>
</dbReference>
<gene>
    <name evidence="7" type="ORF">NE863_23385</name>
    <name evidence="8" type="ORF">P4B07_23930</name>
</gene>